<comment type="caution">
    <text evidence="4">The sequence shown here is derived from an EMBL/GenBank/DDBJ whole genome shotgun (WGS) entry which is preliminary data.</text>
</comment>
<accession>A0A8H2PFG9</accession>
<feature type="domain" description="DUF7159" evidence="3">
    <location>
        <begin position="9"/>
        <end position="221"/>
    </location>
</feature>
<keyword evidence="2" id="KW-0472">Membrane</keyword>
<feature type="compositionally biased region" description="Low complexity" evidence="1">
    <location>
        <begin position="274"/>
        <end position="285"/>
    </location>
</feature>
<feature type="transmembrane region" description="Helical" evidence="2">
    <location>
        <begin position="239"/>
        <end position="261"/>
    </location>
</feature>
<dbReference type="Pfam" id="PF23717">
    <property type="entry name" value="DUF7159"/>
    <property type="match status" value="1"/>
</dbReference>
<keyword evidence="2" id="KW-0812">Transmembrane</keyword>
<evidence type="ECO:0000313" key="4">
    <source>
        <dbReference type="EMBL" id="TLH51604.1"/>
    </source>
</evidence>
<evidence type="ECO:0000256" key="2">
    <source>
        <dbReference type="SAM" id="Phobius"/>
    </source>
</evidence>
<feature type="compositionally biased region" description="Polar residues" evidence="1">
    <location>
        <begin position="316"/>
        <end position="325"/>
    </location>
</feature>
<dbReference type="InterPro" id="IPR055583">
    <property type="entry name" value="DUF7159"/>
</dbReference>
<gene>
    <name evidence="4" type="ORF">C1S78_03880</name>
</gene>
<sequence>MSDEEWSMDAVIGVALTATTAGITLASGDEAPHAAADGVTVSFDDRRSAGAQLAGAVRRIYAQGAKRGCRARSVAVTWTADADGHVAGFSGLPAELDVDLLPVPLASAGSALVSDSDYADTVVCVLEPDVARGLRGHAVVADTDEPRAAVAVGLHDDDAADWLAEVLGGLDSRPRRLVLVGADEHVHPVAAELSNHIRIDSDADSILALARGAALASARDAAPAGVDEQGPKRLARRPVWLTSVALAAMVLVSALVATMPLGSAGPSPAPAPAHVPVSPAVQVPPKLSPSPRPSPIPPEPEPSAVPAPASDAPAVNQKQNQSDTSAGVPEGRAPHVPPLAVEPAVPAPPQVAEAPDNCVVLCGFVL</sequence>
<protein>
    <recommendedName>
        <fullName evidence="3">DUF7159 domain-containing protein</fullName>
    </recommendedName>
</protein>
<dbReference type="EMBL" id="POTL01000001">
    <property type="protein sequence ID" value="TLH51604.1"/>
    <property type="molecule type" value="Genomic_DNA"/>
</dbReference>
<dbReference type="AlphaFoldDB" id="A0A8H2PFG9"/>
<evidence type="ECO:0000256" key="1">
    <source>
        <dbReference type="SAM" id="MobiDB-lite"/>
    </source>
</evidence>
<feature type="compositionally biased region" description="Pro residues" evidence="1">
    <location>
        <begin position="286"/>
        <end position="305"/>
    </location>
</feature>
<name>A0A8H2PFG9_MYCMU</name>
<organism evidence="4">
    <name type="scientific">Mycolicibacterium mucogenicum DSM 44124</name>
    <dbReference type="NCBI Taxonomy" id="1226753"/>
    <lineage>
        <taxon>Bacteria</taxon>
        <taxon>Bacillati</taxon>
        <taxon>Actinomycetota</taxon>
        <taxon>Actinomycetes</taxon>
        <taxon>Mycobacteriales</taxon>
        <taxon>Mycobacteriaceae</taxon>
        <taxon>Mycolicibacterium</taxon>
    </lineage>
</organism>
<proteinExistence type="predicted"/>
<feature type="compositionally biased region" description="Low complexity" evidence="1">
    <location>
        <begin position="338"/>
        <end position="352"/>
    </location>
</feature>
<feature type="region of interest" description="Disordered" evidence="1">
    <location>
        <begin position="264"/>
        <end position="352"/>
    </location>
</feature>
<keyword evidence="2" id="KW-1133">Transmembrane helix</keyword>
<reference evidence="4" key="1">
    <citation type="submission" date="2018-01" db="EMBL/GenBank/DDBJ databases">
        <title>Comparative genomics of Mycobacterium mucogenicum and Mycobacterium neoaurum clade members emphasizing tRNA and non-coding RNA.</title>
        <authorList>
            <person name="Behra P.R.K."/>
            <person name="Pettersson B.M.F."/>
            <person name="Das S."/>
            <person name="Dasgupta S."/>
            <person name="Kirsebom L.A."/>
        </authorList>
    </citation>
    <scope>NUCLEOTIDE SEQUENCE</scope>
    <source>
        <strain evidence="4">DSM 44124</strain>
    </source>
</reference>
<evidence type="ECO:0000259" key="3">
    <source>
        <dbReference type="Pfam" id="PF23717"/>
    </source>
</evidence>